<dbReference type="PANTHER" id="PTHR13847">
    <property type="entry name" value="SARCOSINE DEHYDROGENASE-RELATED"/>
    <property type="match status" value="1"/>
</dbReference>
<sequence>MWKHEPTEYVDISTIGIDDVPQTPAPLPSSSDKATISYWMATTPHHSLPASIDYLPEKTDVLIIGSGITGVSTAYHLVNAVPPSLPFTPSISKITIIEARSFCSGATGRNGGHLTAASALAYTDIAANPNHLLGDRISSLQADGIKSESAKAVEEILTFEANTANAIRSIIAQEHAEEQVGFTDNTNWHVCVEQAEVDEFEHSLAQAAKHDGLQSFVQCVRRVPKDEVDQRMNNPTGIVAVYEIPGATLHPRKLVNVIYKRAQAIAASKNIVLNLVTDLPVLKVSSQNQEYSIASTSKGDIRAKYVVHATNGYASHLLPHLSSSDGGIIPTRAQVVAVTPLLSQSHLWGMGLSAGGGYEYGHQRPLTDSSSPPYIMGGGREYATGREWGVADDTLLNPQVSAFLHPYLKKMFPESYGDDLESEWTGIMGYTKTKDPLVGPVPWPEKEQEGESKRSAKEYIAAGYSGHGMTRAFGCAEAVAEMIWADVMGKRWETKWPFPECYLTAPARAQWNAVKVQVQPSPTKMQQVNSQTSTCASTDAPRASKEAKCSVSSSKPPSTGTYAGCCIVT</sequence>
<dbReference type="OrthoDB" id="429143at2759"/>
<dbReference type="VEuPathDB" id="FungiDB:UMAG_03221"/>
<dbReference type="Gene3D" id="3.50.50.60">
    <property type="entry name" value="FAD/NAD(P)-binding domain"/>
    <property type="match status" value="1"/>
</dbReference>
<evidence type="ECO:0000313" key="2">
    <source>
        <dbReference type="EMBL" id="KIS68648.1"/>
    </source>
</evidence>
<dbReference type="OMA" id="WGANEGF"/>
<dbReference type="InterPro" id="IPR036188">
    <property type="entry name" value="FAD/NAD-bd_sf"/>
</dbReference>
<dbReference type="GeneID" id="23563739"/>
<dbReference type="STRING" id="237631.A0A0D1CPV9"/>
<dbReference type="RefSeq" id="XP_011389651.1">
    <property type="nucleotide sequence ID" value="XM_011391349.1"/>
</dbReference>
<dbReference type="GO" id="GO:0005737">
    <property type="term" value="C:cytoplasm"/>
    <property type="evidence" value="ECO:0000318"/>
    <property type="project" value="GO_Central"/>
</dbReference>
<dbReference type="InterPro" id="IPR006076">
    <property type="entry name" value="FAD-dep_OxRdtase"/>
</dbReference>
<dbReference type="SUPFAM" id="SSF51971">
    <property type="entry name" value="Nucleotide-binding domain"/>
    <property type="match status" value="1"/>
</dbReference>
<dbReference type="AlphaFoldDB" id="A0A0D1CPV9"/>
<gene>
    <name evidence="2" type="ORF">UMAG_03221</name>
</gene>
<reference evidence="2 3" key="1">
    <citation type="journal article" date="2006" name="Nature">
        <title>Insights from the genome of the biotrophic fungal plant pathogen Ustilago maydis.</title>
        <authorList>
            <person name="Kamper J."/>
            <person name="Kahmann R."/>
            <person name="Bolker M."/>
            <person name="Ma L.J."/>
            <person name="Brefort T."/>
            <person name="Saville B.J."/>
            <person name="Banuett F."/>
            <person name="Kronstad J.W."/>
            <person name="Gold S.E."/>
            <person name="Muller O."/>
            <person name="Perlin M.H."/>
            <person name="Wosten H.A."/>
            <person name="de Vries R."/>
            <person name="Ruiz-Herrera J."/>
            <person name="Reynaga-Pena C.G."/>
            <person name="Snetselaar K."/>
            <person name="McCann M."/>
            <person name="Perez-Martin J."/>
            <person name="Feldbrugge M."/>
            <person name="Basse C.W."/>
            <person name="Steinberg G."/>
            <person name="Ibeas J.I."/>
            <person name="Holloman W."/>
            <person name="Guzman P."/>
            <person name="Farman M."/>
            <person name="Stajich J.E."/>
            <person name="Sentandreu R."/>
            <person name="Gonzalez-Prieto J.M."/>
            <person name="Kennell J.C."/>
            <person name="Molina L."/>
            <person name="Schirawski J."/>
            <person name="Mendoza-Mendoza A."/>
            <person name="Greilinger D."/>
            <person name="Munch K."/>
            <person name="Rossel N."/>
            <person name="Scherer M."/>
            <person name="Vranes M."/>
            <person name="Ladendorf O."/>
            <person name="Vincon V."/>
            <person name="Fuchs U."/>
            <person name="Sandrock B."/>
            <person name="Meng S."/>
            <person name="Ho E.C."/>
            <person name="Cahill M.J."/>
            <person name="Boyce K.J."/>
            <person name="Klose J."/>
            <person name="Klosterman S.J."/>
            <person name="Deelstra H.J."/>
            <person name="Ortiz-Castellanos L."/>
            <person name="Li W."/>
            <person name="Sanchez-Alonso P."/>
            <person name="Schreier P.H."/>
            <person name="Hauser-Hahn I."/>
            <person name="Vaupel M."/>
            <person name="Koopmann E."/>
            <person name="Friedrich G."/>
            <person name="Voss H."/>
            <person name="Schluter T."/>
            <person name="Margolis J."/>
            <person name="Platt D."/>
            <person name="Swimmer C."/>
            <person name="Gnirke A."/>
            <person name="Chen F."/>
            <person name="Vysotskaia V."/>
            <person name="Mannhaupt G."/>
            <person name="Guldener U."/>
            <person name="Munsterkotter M."/>
            <person name="Haase D."/>
            <person name="Oesterheld M."/>
            <person name="Mewes H.W."/>
            <person name="Mauceli E.W."/>
            <person name="DeCaprio D."/>
            <person name="Wade C.M."/>
            <person name="Butler J."/>
            <person name="Young S."/>
            <person name="Jaffe D.B."/>
            <person name="Calvo S."/>
            <person name="Nusbaum C."/>
            <person name="Galagan J."/>
            <person name="Birren B.W."/>
        </authorList>
    </citation>
    <scope>NUCLEOTIDE SEQUENCE [LARGE SCALE GENOMIC DNA]</scope>
    <source>
        <strain evidence="3">DSM 14603 / FGSC 9021 / UM521</strain>
    </source>
</reference>
<dbReference type="Pfam" id="PF01266">
    <property type="entry name" value="DAO"/>
    <property type="match status" value="1"/>
</dbReference>
<proteinExistence type="predicted"/>
<dbReference type="Proteomes" id="UP000000561">
    <property type="component" value="Chromosome 8"/>
</dbReference>
<protein>
    <recommendedName>
        <fullName evidence="1">FAD dependent oxidoreductase domain-containing protein</fullName>
    </recommendedName>
</protein>
<feature type="domain" description="FAD dependent oxidoreductase" evidence="1">
    <location>
        <begin position="60"/>
        <end position="482"/>
    </location>
</feature>
<name>A0A0D1CPV9_MYCMD</name>
<dbReference type="KEGG" id="uma:UMAG_03221"/>
<dbReference type="InParanoid" id="A0A0D1CPV9"/>
<keyword evidence="3" id="KW-1185">Reference proteome</keyword>
<dbReference type="EMBL" id="CM003147">
    <property type="protein sequence ID" value="KIS68648.1"/>
    <property type="molecule type" value="Genomic_DNA"/>
</dbReference>
<dbReference type="Gene3D" id="3.30.9.10">
    <property type="entry name" value="D-Amino Acid Oxidase, subunit A, domain 2"/>
    <property type="match status" value="1"/>
</dbReference>
<evidence type="ECO:0000259" key="1">
    <source>
        <dbReference type="Pfam" id="PF01266"/>
    </source>
</evidence>
<accession>A0A0D1CPV9</accession>
<organism evidence="2 3">
    <name type="scientific">Mycosarcoma maydis</name>
    <name type="common">Corn smut fungus</name>
    <name type="synonym">Ustilago maydis</name>
    <dbReference type="NCBI Taxonomy" id="5270"/>
    <lineage>
        <taxon>Eukaryota</taxon>
        <taxon>Fungi</taxon>
        <taxon>Dikarya</taxon>
        <taxon>Basidiomycota</taxon>
        <taxon>Ustilaginomycotina</taxon>
        <taxon>Ustilaginomycetes</taxon>
        <taxon>Ustilaginales</taxon>
        <taxon>Ustilaginaceae</taxon>
        <taxon>Mycosarcoma</taxon>
    </lineage>
</organism>
<dbReference type="eggNOG" id="ENOG502S0HA">
    <property type="taxonomic scope" value="Eukaryota"/>
</dbReference>
<dbReference type="PANTHER" id="PTHR13847:SF260">
    <property type="entry name" value="FAD DEPENDENT OXIDOREDUCTASE DOMAIN-CONTAINING PROTEIN"/>
    <property type="match status" value="1"/>
</dbReference>
<evidence type="ECO:0000313" key="3">
    <source>
        <dbReference type="Proteomes" id="UP000000561"/>
    </source>
</evidence>